<organism evidence="3 4">
    <name type="scientific">Novipirellula artificiosorum</name>
    <dbReference type="NCBI Taxonomy" id="2528016"/>
    <lineage>
        <taxon>Bacteria</taxon>
        <taxon>Pseudomonadati</taxon>
        <taxon>Planctomycetota</taxon>
        <taxon>Planctomycetia</taxon>
        <taxon>Pirellulales</taxon>
        <taxon>Pirellulaceae</taxon>
        <taxon>Novipirellula</taxon>
    </lineage>
</organism>
<dbReference type="SUPFAM" id="SSF49785">
    <property type="entry name" value="Galactose-binding domain-like"/>
    <property type="match status" value="2"/>
</dbReference>
<dbReference type="AlphaFoldDB" id="A0A5C6DK83"/>
<dbReference type="GO" id="GO:0102571">
    <property type="term" value="F:[protein]-3-O-(N-acetyl-D-glucosaminyl)-L-serine/L-threonine O-N-acetyl-alpha-D-glucosaminase activity"/>
    <property type="evidence" value="ECO:0007669"/>
    <property type="project" value="UniProtKB-EC"/>
</dbReference>
<evidence type="ECO:0000313" key="4">
    <source>
        <dbReference type="Proteomes" id="UP000319143"/>
    </source>
</evidence>
<feature type="signal peptide" evidence="1">
    <location>
        <begin position="1"/>
        <end position="28"/>
    </location>
</feature>
<gene>
    <name evidence="3" type="primary">nagJ_2</name>
    <name evidence="3" type="ORF">Poly41_33790</name>
</gene>
<dbReference type="InterPro" id="IPR051913">
    <property type="entry name" value="GH2_Domain-Containing"/>
</dbReference>
<keyword evidence="3" id="KW-0326">Glycosidase</keyword>
<dbReference type="PROSITE" id="PS50022">
    <property type="entry name" value="FA58C_3"/>
    <property type="match status" value="1"/>
</dbReference>
<sequence length="1091" mass="122479" precursor="true">MTNPMRSRFCLLAMLGACMLGTQPCSRASEPAMDLSGQWQVLLDHEGTVDPGDVDPSDDFQPVTLPGTLRDQGLGDPVGPDTQWIGGVKTELWNQPKYARYRDRDHFKMPFWWQPERHFVGTAWYRRSVDVPAAWNGKRILLELERPHWMTTLFVDGQQVGQGDSLGTPHRFDLSDHLAPGEHTLTLGVNNSLNAIDVGLNSHSVSDHTQTAWHGIVGAIELRAEPKVAIEKTQIFPSKQGRSVRLKIDLVNATEQRRNETISVKVAQDDRVLGERVFSIDLAVGTSSFDGELQFTETPRRWDEFSPSLCHFTATIESTQDVYEDTFGVRSIETANRQLVLNGKPIFLRGSLECCIFPLTGYPPTDLDSWTRIIRICKEHGLNHLRFHSWCPPKAAFVAADELGFYFQVECSTWPNASTKLGVGEPIDTWLYRETERVLSEYGNHPSFLLLASGNEPAGAERGGKFLGPWVTEYKMRDDRRLFTSGSGWPSIDENQYHVTPSPRIQQWGEGLSSRINAKQPETITDYQDFVSRYQAPVVSHEIGQWCVYPNFDEMKKYGGSLKLRNFEVFRDFLDEAKMLDQAEAFLMASGKLQVLCYKEEIESALRTATFGGFQLLDMRDFPGQGTALVGMLDPFWDSKPYLTPEQFRRFCGPIVPLARMQKRTWRTDETFTADLEVSHYGPETLVNAEVRWTITAEGKTVASGSLAPQTIQAAGLRQLGRIEVLLSECKEAANLNLEVTIDTPDGPIANDWNIWVYSEQVDASNAEEVLVVHALDEEATSHLRHGGKVVLLANPRTVKTDVELGFSSIFWNTAWTGGQAPQTLGVLCDPAHPALARFPTESHSDWQWWELIHGAATMEMDSLPDSLRPMIQVVPDWFAPQRLGLAFEAKVEGGKLLVCSMDLQNDLDHRPVAKQMRASLMGYVNGDEFQPAEEVTADQVRELFRELSPLEKLFPTISVDSHQAGYGPEMLIDGDASTMWHTAWSPSPEALPHWLMLDLHKPITVAGIRAWPRRVQDNGRIKGFEVLVSSDAKHWQQVAAGTWPNDAAMKVVAFDEPHTFRYLKLIASEEVNGKAFTSLAEIDLDLVASE</sequence>
<comment type="caution">
    <text evidence="3">The sequence shown here is derived from an EMBL/GenBank/DDBJ whole genome shotgun (WGS) entry which is preliminary data.</text>
</comment>
<protein>
    <submittedName>
        <fullName evidence="3">O-GlcNAcase NagJ</fullName>
        <ecNumber evidence="3">3.2.1.169</ecNumber>
    </submittedName>
</protein>
<dbReference type="Proteomes" id="UP000319143">
    <property type="component" value="Unassembled WGS sequence"/>
</dbReference>
<keyword evidence="1" id="KW-0732">Signal</keyword>
<dbReference type="SUPFAM" id="SSF51445">
    <property type="entry name" value="(Trans)glycosidases"/>
    <property type="match status" value="1"/>
</dbReference>
<dbReference type="Gene3D" id="2.60.120.260">
    <property type="entry name" value="Galactose-binding domain-like"/>
    <property type="match status" value="2"/>
</dbReference>
<dbReference type="PANTHER" id="PTHR42732:SF1">
    <property type="entry name" value="BETA-MANNOSIDASE"/>
    <property type="match status" value="1"/>
</dbReference>
<feature type="chain" id="PRO_5023151209" evidence="1">
    <location>
        <begin position="29"/>
        <end position="1091"/>
    </location>
</feature>
<dbReference type="EC" id="3.2.1.169" evidence="3"/>
<dbReference type="Gene3D" id="3.20.20.80">
    <property type="entry name" value="Glycosidases"/>
    <property type="match status" value="1"/>
</dbReference>
<dbReference type="PANTHER" id="PTHR42732">
    <property type="entry name" value="BETA-GALACTOSIDASE"/>
    <property type="match status" value="1"/>
</dbReference>
<dbReference type="InterPro" id="IPR017853">
    <property type="entry name" value="GH"/>
</dbReference>
<dbReference type="GO" id="GO:0005975">
    <property type="term" value="P:carbohydrate metabolic process"/>
    <property type="evidence" value="ECO:0007669"/>
    <property type="project" value="InterPro"/>
</dbReference>
<dbReference type="OrthoDB" id="9814867at2"/>
<accession>A0A5C6DK83</accession>
<evidence type="ECO:0000256" key="1">
    <source>
        <dbReference type="SAM" id="SignalP"/>
    </source>
</evidence>
<dbReference type="EMBL" id="SJPV01000005">
    <property type="protein sequence ID" value="TWU37250.1"/>
    <property type="molecule type" value="Genomic_DNA"/>
</dbReference>
<name>A0A5C6DK83_9BACT</name>
<keyword evidence="4" id="KW-1185">Reference proteome</keyword>
<reference evidence="3 4" key="1">
    <citation type="submission" date="2019-02" db="EMBL/GenBank/DDBJ databases">
        <title>Deep-cultivation of Planctomycetes and their phenomic and genomic characterization uncovers novel biology.</title>
        <authorList>
            <person name="Wiegand S."/>
            <person name="Jogler M."/>
            <person name="Boedeker C."/>
            <person name="Pinto D."/>
            <person name="Vollmers J."/>
            <person name="Rivas-Marin E."/>
            <person name="Kohn T."/>
            <person name="Peeters S.H."/>
            <person name="Heuer A."/>
            <person name="Rast P."/>
            <person name="Oberbeckmann S."/>
            <person name="Bunk B."/>
            <person name="Jeske O."/>
            <person name="Meyerdierks A."/>
            <person name="Storesund J.E."/>
            <person name="Kallscheuer N."/>
            <person name="Luecker S."/>
            <person name="Lage O.M."/>
            <person name="Pohl T."/>
            <person name="Merkel B.J."/>
            <person name="Hornburger P."/>
            <person name="Mueller R.-W."/>
            <person name="Bruemmer F."/>
            <person name="Labrenz M."/>
            <person name="Spormann A.M."/>
            <person name="Op Den Camp H."/>
            <person name="Overmann J."/>
            <person name="Amann R."/>
            <person name="Jetten M.S.M."/>
            <person name="Mascher T."/>
            <person name="Medema M.H."/>
            <person name="Devos D.P."/>
            <person name="Kaster A.-K."/>
            <person name="Ovreas L."/>
            <person name="Rohde M."/>
            <person name="Galperin M.Y."/>
            <person name="Jogler C."/>
        </authorList>
    </citation>
    <scope>NUCLEOTIDE SEQUENCE [LARGE SCALE GENOMIC DNA]</scope>
    <source>
        <strain evidence="3 4">Poly41</strain>
    </source>
</reference>
<keyword evidence="3" id="KW-0378">Hydrolase</keyword>
<feature type="domain" description="F5/8 type C" evidence="2">
    <location>
        <begin position="937"/>
        <end position="1090"/>
    </location>
</feature>
<dbReference type="InterPro" id="IPR008979">
    <property type="entry name" value="Galactose-bd-like_sf"/>
</dbReference>
<evidence type="ECO:0000313" key="3">
    <source>
        <dbReference type="EMBL" id="TWU37250.1"/>
    </source>
</evidence>
<dbReference type="InterPro" id="IPR000421">
    <property type="entry name" value="FA58C"/>
</dbReference>
<dbReference type="Pfam" id="PF00754">
    <property type="entry name" value="F5_F8_type_C"/>
    <property type="match status" value="1"/>
</dbReference>
<proteinExistence type="predicted"/>
<evidence type="ECO:0000259" key="2">
    <source>
        <dbReference type="PROSITE" id="PS50022"/>
    </source>
</evidence>